<dbReference type="GO" id="GO:0016787">
    <property type="term" value="F:hydrolase activity"/>
    <property type="evidence" value="ECO:0007669"/>
    <property type="project" value="UniProtKB-KW"/>
</dbReference>
<dbReference type="Pfam" id="PF20434">
    <property type="entry name" value="BD-FAE"/>
    <property type="match status" value="1"/>
</dbReference>
<dbReference type="PANTHER" id="PTHR48081">
    <property type="entry name" value="AB HYDROLASE SUPERFAMILY PROTEIN C4A8.06C"/>
    <property type="match status" value="1"/>
</dbReference>
<feature type="domain" description="BD-FAE-like" evidence="4">
    <location>
        <begin position="95"/>
        <end position="294"/>
    </location>
</feature>
<dbReference type="EMBL" id="CP029480">
    <property type="protein sequence ID" value="AWW00406.1"/>
    <property type="molecule type" value="Genomic_DNA"/>
</dbReference>
<keyword evidence="1" id="KW-0378">Hydrolase</keyword>
<proteinExistence type="predicted"/>
<evidence type="ECO:0000256" key="2">
    <source>
        <dbReference type="SAM" id="MobiDB-lite"/>
    </source>
</evidence>
<organism evidence="5 6">
    <name type="scientific">Arcticibacterium luteifluviistationis</name>
    <dbReference type="NCBI Taxonomy" id="1784714"/>
    <lineage>
        <taxon>Bacteria</taxon>
        <taxon>Pseudomonadati</taxon>
        <taxon>Bacteroidota</taxon>
        <taxon>Cytophagia</taxon>
        <taxon>Cytophagales</taxon>
        <taxon>Leadbetterellaceae</taxon>
        <taxon>Arcticibacterium</taxon>
    </lineage>
</organism>
<accession>A0A2Z4GH91</accession>
<feature type="chain" id="PRO_5016343228" description="BD-FAE-like domain-containing protein" evidence="3">
    <location>
        <begin position="27"/>
        <end position="331"/>
    </location>
</feature>
<sequence length="331" mass="36753">MKALLPYSKYLVLLLAITTMSCETTADIINPETQTSSNTDNPSPEVKKENDQENNNQDGGEQNISMAAMLTAAVPSGYDVKKDQSYGPSATQAYDLYAPIISDSTKKSVSLVMVHGGGWSLLDKSFLDSVVELFKRENLNITIFNINHRLPLSDGVTFDGVMEDFNLFFEHQQSLKQTLNLSEDVVLWGYSSGGHLALTYSYKYPKSYIKAVAAVAAPTDLTQESIYKGIVDDKERNLTEKFIGVPYDSNPNAYKVASPIFDINAQSAKTILFYGERDDLVNVDEQGRRLYNKLIANNVKASFKALPNATHDMNGEMPGIVIETIRFLKEQ</sequence>
<dbReference type="InterPro" id="IPR029058">
    <property type="entry name" value="AB_hydrolase_fold"/>
</dbReference>
<dbReference type="OrthoDB" id="9777975at2"/>
<keyword evidence="3" id="KW-0732">Signal</keyword>
<feature type="region of interest" description="Disordered" evidence="2">
    <location>
        <begin position="28"/>
        <end position="61"/>
    </location>
</feature>
<dbReference type="PROSITE" id="PS51257">
    <property type="entry name" value="PROKAR_LIPOPROTEIN"/>
    <property type="match status" value="1"/>
</dbReference>
<dbReference type="SUPFAM" id="SSF53474">
    <property type="entry name" value="alpha/beta-Hydrolases"/>
    <property type="match status" value="1"/>
</dbReference>
<dbReference type="AlphaFoldDB" id="A0A2Z4GH91"/>
<dbReference type="Gene3D" id="3.40.50.1820">
    <property type="entry name" value="alpha/beta hydrolase"/>
    <property type="match status" value="1"/>
</dbReference>
<gene>
    <name evidence="5" type="ORF">DJ013_20390</name>
</gene>
<keyword evidence="6" id="KW-1185">Reference proteome</keyword>
<evidence type="ECO:0000256" key="3">
    <source>
        <dbReference type="SAM" id="SignalP"/>
    </source>
</evidence>
<dbReference type="InterPro" id="IPR050300">
    <property type="entry name" value="GDXG_lipolytic_enzyme"/>
</dbReference>
<reference evidence="5 6" key="1">
    <citation type="submission" date="2018-05" db="EMBL/GenBank/DDBJ databases">
        <title>Complete genome sequence of Arcticibacterium luteifluviistationis SM1504T, a cytophagaceae bacterium isolated from Arctic surface seawater.</title>
        <authorList>
            <person name="Li Y."/>
            <person name="Qin Q.-L."/>
        </authorList>
    </citation>
    <scope>NUCLEOTIDE SEQUENCE [LARGE SCALE GENOMIC DNA]</scope>
    <source>
        <strain evidence="5 6">SM1504</strain>
    </source>
</reference>
<dbReference type="RefSeq" id="WP_111373772.1">
    <property type="nucleotide sequence ID" value="NZ_CP029480.1"/>
</dbReference>
<protein>
    <recommendedName>
        <fullName evidence="4">BD-FAE-like domain-containing protein</fullName>
    </recommendedName>
</protein>
<evidence type="ECO:0000259" key="4">
    <source>
        <dbReference type="Pfam" id="PF20434"/>
    </source>
</evidence>
<dbReference type="KEGG" id="als:DJ013_20390"/>
<dbReference type="InterPro" id="IPR049492">
    <property type="entry name" value="BD-FAE-like_dom"/>
</dbReference>
<evidence type="ECO:0000256" key="1">
    <source>
        <dbReference type="ARBA" id="ARBA00022801"/>
    </source>
</evidence>
<feature type="compositionally biased region" description="Polar residues" evidence="2">
    <location>
        <begin position="31"/>
        <end position="42"/>
    </location>
</feature>
<name>A0A2Z4GH91_9BACT</name>
<evidence type="ECO:0000313" key="6">
    <source>
        <dbReference type="Proteomes" id="UP000249873"/>
    </source>
</evidence>
<dbReference type="Proteomes" id="UP000249873">
    <property type="component" value="Chromosome"/>
</dbReference>
<feature type="signal peptide" evidence="3">
    <location>
        <begin position="1"/>
        <end position="26"/>
    </location>
</feature>
<evidence type="ECO:0000313" key="5">
    <source>
        <dbReference type="EMBL" id="AWW00406.1"/>
    </source>
</evidence>